<dbReference type="PANTHER" id="PTHR44329">
    <property type="entry name" value="SERINE/THREONINE-PROTEIN KINASE TNNI3K-RELATED"/>
    <property type="match status" value="1"/>
</dbReference>
<dbReference type="EMBL" id="KV424026">
    <property type="protein sequence ID" value="KZT53908.1"/>
    <property type="molecule type" value="Genomic_DNA"/>
</dbReference>
<dbReference type="OrthoDB" id="4062651at2759"/>
<keyword evidence="6" id="KW-1185">Reference proteome</keyword>
<evidence type="ECO:0000259" key="4">
    <source>
        <dbReference type="PROSITE" id="PS50011"/>
    </source>
</evidence>
<evidence type="ECO:0000256" key="1">
    <source>
        <dbReference type="ARBA" id="ARBA00022741"/>
    </source>
</evidence>
<dbReference type="Pfam" id="PF00069">
    <property type="entry name" value="Pkinase"/>
    <property type="match status" value="1"/>
</dbReference>
<reference evidence="5 6" key="1">
    <citation type="journal article" date="2016" name="Mol. Biol. Evol.">
        <title>Comparative Genomics of Early-Diverging Mushroom-Forming Fungi Provides Insights into the Origins of Lignocellulose Decay Capabilities.</title>
        <authorList>
            <person name="Nagy L.G."/>
            <person name="Riley R."/>
            <person name="Tritt A."/>
            <person name="Adam C."/>
            <person name="Daum C."/>
            <person name="Floudas D."/>
            <person name="Sun H."/>
            <person name="Yadav J.S."/>
            <person name="Pangilinan J."/>
            <person name="Larsson K.H."/>
            <person name="Matsuura K."/>
            <person name="Barry K."/>
            <person name="Labutti K."/>
            <person name="Kuo R."/>
            <person name="Ohm R.A."/>
            <person name="Bhattacharya S.S."/>
            <person name="Shirouzu T."/>
            <person name="Yoshinaga Y."/>
            <person name="Martin F.M."/>
            <person name="Grigoriev I.V."/>
            <person name="Hibbett D.S."/>
        </authorList>
    </citation>
    <scope>NUCLEOTIDE SEQUENCE [LARGE SCALE GENOMIC DNA]</scope>
    <source>
        <strain evidence="5 6">HHB12733</strain>
    </source>
</reference>
<accession>A0A165E1D7</accession>
<feature type="compositionally biased region" description="Polar residues" evidence="3">
    <location>
        <begin position="1"/>
        <end position="10"/>
    </location>
</feature>
<evidence type="ECO:0000256" key="2">
    <source>
        <dbReference type="ARBA" id="ARBA00022840"/>
    </source>
</evidence>
<dbReference type="CDD" id="cd00180">
    <property type="entry name" value="PKc"/>
    <property type="match status" value="1"/>
</dbReference>
<evidence type="ECO:0000313" key="5">
    <source>
        <dbReference type="EMBL" id="KZT53908.1"/>
    </source>
</evidence>
<sequence length="247" mass="26982">MELESLLNSQPDPPSGTGPLAALEEPPANIPEVGQFEAERGGSAPGSSDPLPGDVTEWIEPSVLIRITNGTSSSETYVTKRRAHRQQGVDRQIVRLIELQHSNLLPFLGTALISRDLDCFICFVSPWMDNGNITQYLKRYPEANRISLTQGILQGLNYLHSQQPPIAHGRLKGTNVLIAASGIPRLTDYGLAIPGDDSTGFSISADPEWVRWAAPEYFLPGQFNLTAEEAWGPPADIFSLGMTIYEV</sequence>
<keyword evidence="5" id="KW-0808">Transferase</keyword>
<dbReference type="Gene3D" id="1.10.510.10">
    <property type="entry name" value="Transferase(Phosphotransferase) domain 1"/>
    <property type="match status" value="1"/>
</dbReference>
<dbReference type="PANTHER" id="PTHR44329:SF298">
    <property type="entry name" value="MIXED LINEAGE KINASE DOMAIN-LIKE PROTEIN"/>
    <property type="match status" value="1"/>
</dbReference>
<keyword evidence="5" id="KW-0418">Kinase</keyword>
<dbReference type="InterPro" id="IPR051681">
    <property type="entry name" value="Ser/Thr_Kinases-Pseudokinases"/>
</dbReference>
<dbReference type="GO" id="GO:0005524">
    <property type="term" value="F:ATP binding"/>
    <property type="evidence" value="ECO:0007669"/>
    <property type="project" value="UniProtKB-KW"/>
</dbReference>
<dbReference type="Proteomes" id="UP000076842">
    <property type="component" value="Unassembled WGS sequence"/>
</dbReference>
<keyword evidence="1" id="KW-0547">Nucleotide-binding</keyword>
<dbReference type="STRING" id="1353952.A0A165E1D7"/>
<dbReference type="InterPro" id="IPR000719">
    <property type="entry name" value="Prot_kinase_dom"/>
</dbReference>
<dbReference type="InterPro" id="IPR011009">
    <property type="entry name" value="Kinase-like_dom_sf"/>
</dbReference>
<dbReference type="SUPFAM" id="SSF56112">
    <property type="entry name" value="Protein kinase-like (PK-like)"/>
    <property type="match status" value="1"/>
</dbReference>
<dbReference type="AlphaFoldDB" id="A0A165E1D7"/>
<organism evidence="5 6">
    <name type="scientific">Calocera cornea HHB12733</name>
    <dbReference type="NCBI Taxonomy" id="1353952"/>
    <lineage>
        <taxon>Eukaryota</taxon>
        <taxon>Fungi</taxon>
        <taxon>Dikarya</taxon>
        <taxon>Basidiomycota</taxon>
        <taxon>Agaricomycotina</taxon>
        <taxon>Dacrymycetes</taxon>
        <taxon>Dacrymycetales</taxon>
        <taxon>Dacrymycetaceae</taxon>
        <taxon>Calocera</taxon>
    </lineage>
</organism>
<evidence type="ECO:0000256" key="3">
    <source>
        <dbReference type="SAM" id="MobiDB-lite"/>
    </source>
</evidence>
<feature type="domain" description="Protein kinase" evidence="4">
    <location>
        <begin position="1"/>
        <end position="247"/>
    </location>
</feature>
<dbReference type="PROSITE" id="PS50011">
    <property type="entry name" value="PROTEIN_KINASE_DOM"/>
    <property type="match status" value="1"/>
</dbReference>
<feature type="region of interest" description="Disordered" evidence="3">
    <location>
        <begin position="1"/>
        <end position="53"/>
    </location>
</feature>
<keyword evidence="2" id="KW-0067">ATP-binding</keyword>
<dbReference type="GO" id="GO:0004674">
    <property type="term" value="F:protein serine/threonine kinase activity"/>
    <property type="evidence" value="ECO:0007669"/>
    <property type="project" value="TreeGrafter"/>
</dbReference>
<gene>
    <name evidence="5" type="ORF">CALCODRAFT_485992</name>
</gene>
<protein>
    <submittedName>
        <fullName evidence="5">Kinase-like protein</fullName>
    </submittedName>
</protein>
<proteinExistence type="predicted"/>
<name>A0A165E1D7_9BASI</name>
<evidence type="ECO:0000313" key="6">
    <source>
        <dbReference type="Proteomes" id="UP000076842"/>
    </source>
</evidence>
<dbReference type="InParanoid" id="A0A165E1D7"/>